<gene>
    <name evidence="1" type="ORF">S01H1_20735</name>
</gene>
<sequence>MPNRFCKNTDIVRAGLSRHSYKYGQEWFEAEWWASMSMCTGGYCGATDLNEWVSSAGAFITGPFRRQYELTKKTLNKKQGGLLTDKQKIELQDTKRIMDEWDEEYGDFRPHSFWDEFKSVVPGEVYKELVTPVV</sequence>
<comment type="caution">
    <text evidence="1">The sequence shown here is derived from an EMBL/GenBank/DDBJ whole genome shotgun (WGS) entry which is preliminary data.</text>
</comment>
<dbReference type="AlphaFoldDB" id="X0TMQ4"/>
<proteinExistence type="predicted"/>
<protein>
    <submittedName>
        <fullName evidence="1">Uncharacterized protein</fullName>
    </submittedName>
</protein>
<name>X0TMQ4_9ZZZZ</name>
<reference evidence="1" key="1">
    <citation type="journal article" date="2014" name="Front. Microbiol.">
        <title>High frequency of phylogenetically diverse reductive dehalogenase-homologous genes in deep subseafloor sedimentary metagenomes.</title>
        <authorList>
            <person name="Kawai M."/>
            <person name="Futagami T."/>
            <person name="Toyoda A."/>
            <person name="Takaki Y."/>
            <person name="Nishi S."/>
            <person name="Hori S."/>
            <person name="Arai W."/>
            <person name="Tsubouchi T."/>
            <person name="Morono Y."/>
            <person name="Uchiyama I."/>
            <person name="Ito T."/>
            <person name="Fujiyama A."/>
            <person name="Inagaki F."/>
            <person name="Takami H."/>
        </authorList>
    </citation>
    <scope>NUCLEOTIDE SEQUENCE</scope>
    <source>
        <strain evidence="1">Expedition CK06-06</strain>
    </source>
</reference>
<organism evidence="1">
    <name type="scientific">marine sediment metagenome</name>
    <dbReference type="NCBI Taxonomy" id="412755"/>
    <lineage>
        <taxon>unclassified sequences</taxon>
        <taxon>metagenomes</taxon>
        <taxon>ecological metagenomes</taxon>
    </lineage>
</organism>
<feature type="non-terminal residue" evidence="1">
    <location>
        <position position="134"/>
    </location>
</feature>
<evidence type="ECO:0000313" key="1">
    <source>
        <dbReference type="EMBL" id="GAF89412.1"/>
    </source>
</evidence>
<dbReference type="EMBL" id="BARS01011393">
    <property type="protein sequence ID" value="GAF89412.1"/>
    <property type="molecule type" value="Genomic_DNA"/>
</dbReference>
<accession>X0TMQ4</accession>